<feature type="signal peptide" evidence="1">
    <location>
        <begin position="1"/>
        <end position="20"/>
    </location>
</feature>
<gene>
    <name evidence="2" type="ORF">OFUS_LOCUS612</name>
</gene>
<evidence type="ECO:0000256" key="1">
    <source>
        <dbReference type="SAM" id="SignalP"/>
    </source>
</evidence>
<evidence type="ECO:0000313" key="3">
    <source>
        <dbReference type="Proteomes" id="UP000749559"/>
    </source>
</evidence>
<proteinExistence type="predicted"/>
<feature type="chain" id="PRO_5035793362" evidence="1">
    <location>
        <begin position="21"/>
        <end position="132"/>
    </location>
</feature>
<keyword evidence="3" id="KW-1185">Reference proteome</keyword>
<comment type="caution">
    <text evidence="2">The sequence shown here is derived from an EMBL/GenBank/DDBJ whole genome shotgun (WGS) entry which is preliminary data.</text>
</comment>
<sequence>MNPECCTLVLLCLFLTTTHAAKDKSNTTTPIATTVPEDKEDIIKIRVPGQRRANRIIPDSEFKFRINIVDGVLKVELLGESNSEMEEILFDMIRKKFIEVVQPFVLEADTTTLVPETSTKKKPTNKRKPTTS</sequence>
<dbReference type="EMBL" id="CAIIXF020000001">
    <property type="protein sequence ID" value="CAH1772943.1"/>
    <property type="molecule type" value="Genomic_DNA"/>
</dbReference>
<organism evidence="2 3">
    <name type="scientific">Owenia fusiformis</name>
    <name type="common">Polychaete worm</name>
    <dbReference type="NCBI Taxonomy" id="6347"/>
    <lineage>
        <taxon>Eukaryota</taxon>
        <taxon>Metazoa</taxon>
        <taxon>Spiralia</taxon>
        <taxon>Lophotrochozoa</taxon>
        <taxon>Annelida</taxon>
        <taxon>Polychaeta</taxon>
        <taxon>Sedentaria</taxon>
        <taxon>Canalipalpata</taxon>
        <taxon>Sabellida</taxon>
        <taxon>Oweniida</taxon>
        <taxon>Oweniidae</taxon>
        <taxon>Owenia</taxon>
    </lineage>
</organism>
<dbReference type="AlphaFoldDB" id="A0A8S4MVT2"/>
<dbReference type="Proteomes" id="UP000749559">
    <property type="component" value="Unassembled WGS sequence"/>
</dbReference>
<name>A0A8S4MVT2_OWEFU</name>
<protein>
    <submittedName>
        <fullName evidence="2">Uncharacterized protein</fullName>
    </submittedName>
</protein>
<accession>A0A8S4MVT2</accession>
<keyword evidence="1" id="KW-0732">Signal</keyword>
<reference evidence="2" key="1">
    <citation type="submission" date="2022-03" db="EMBL/GenBank/DDBJ databases">
        <authorList>
            <person name="Martin C."/>
        </authorList>
    </citation>
    <scope>NUCLEOTIDE SEQUENCE</scope>
</reference>
<evidence type="ECO:0000313" key="2">
    <source>
        <dbReference type="EMBL" id="CAH1772943.1"/>
    </source>
</evidence>